<evidence type="ECO:0000259" key="1">
    <source>
        <dbReference type="Pfam" id="PF00931"/>
    </source>
</evidence>
<dbReference type="PANTHER" id="PTHR46082:SF6">
    <property type="entry name" value="AAA+ ATPASE DOMAIN-CONTAINING PROTEIN-RELATED"/>
    <property type="match status" value="1"/>
</dbReference>
<feature type="domain" description="TIR" evidence="2">
    <location>
        <begin position="16"/>
        <end position="134"/>
    </location>
</feature>
<dbReference type="RefSeq" id="WP_314203756.1">
    <property type="nucleotide sequence ID" value="NZ_JAVTLL010000018.1"/>
</dbReference>
<dbReference type="SUPFAM" id="SSF52200">
    <property type="entry name" value="Toll/Interleukin receptor TIR domain"/>
    <property type="match status" value="1"/>
</dbReference>
<protein>
    <submittedName>
        <fullName evidence="3">FxSxx-COOH system tetratricopeptide repeat protein</fullName>
    </submittedName>
</protein>
<dbReference type="NCBIfam" id="NF040586">
    <property type="entry name" value="FxSxx_TPR"/>
    <property type="match status" value="1"/>
</dbReference>
<organism evidence="3 4">
    <name type="scientific">Streptomyces justiciae</name>
    <dbReference type="NCBI Taxonomy" id="2780140"/>
    <lineage>
        <taxon>Bacteria</taxon>
        <taxon>Bacillati</taxon>
        <taxon>Actinomycetota</taxon>
        <taxon>Actinomycetes</taxon>
        <taxon>Kitasatosporales</taxon>
        <taxon>Streptomycetaceae</taxon>
        <taxon>Streptomyces</taxon>
    </lineage>
</organism>
<feature type="domain" description="NB-ARC" evidence="1">
    <location>
        <begin position="182"/>
        <end position="318"/>
    </location>
</feature>
<dbReference type="PANTHER" id="PTHR46082">
    <property type="entry name" value="ATP/GTP-BINDING PROTEIN-RELATED"/>
    <property type="match status" value="1"/>
</dbReference>
<dbReference type="InterPro" id="IPR027417">
    <property type="entry name" value="P-loop_NTPase"/>
</dbReference>
<dbReference type="InterPro" id="IPR002182">
    <property type="entry name" value="NB-ARC"/>
</dbReference>
<dbReference type="Pfam" id="PF13374">
    <property type="entry name" value="TPR_10"/>
    <property type="match status" value="2"/>
</dbReference>
<evidence type="ECO:0000313" key="3">
    <source>
        <dbReference type="EMBL" id="MDT7844163.1"/>
    </source>
</evidence>
<gene>
    <name evidence="3" type="primary">fxsT</name>
    <name evidence="3" type="ORF">RQC66_25935</name>
</gene>
<dbReference type="Pfam" id="PF13424">
    <property type="entry name" value="TPR_12"/>
    <property type="match status" value="3"/>
</dbReference>
<dbReference type="InterPro" id="IPR035897">
    <property type="entry name" value="Toll_tir_struct_dom_sf"/>
</dbReference>
<dbReference type="InterPro" id="IPR053137">
    <property type="entry name" value="NLR-like"/>
</dbReference>
<dbReference type="Gene3D" id="3.40.50.300">
    <property type="entry name" value="P-loop containing nucleotide triphosphate hydrolases"/>
    <property type="match status" value="1"/>
</dbReference>
<dbReference type="Gene3D" id="1.25.40.10">
    <property type="entry name" value="Tetratricopeptide repeat domain"/>
    <property type="match status" value="2"/>
</dbReference>
<dbReference type="SUPFAM" id="SSF52540">
    <property type="entry name" value="P-loop containing nucleoside triphosphate hydrolases"/>
    <property type="match status" value="1"/>
</dbReference>
<dbReference type="InterPro" id="IPR000157">
    <property type="entry name" value="TIR_dom"/>
</dbReference>
<dbReference type="EMBL" id="JAVTLL010000018">
    <property type="protein sequence ID" value="MDT7844163.1"/>
    <property type="molecule type" value="Genomic_DNA"/>
</dbReference>
<sequence>MTVRATDKDAGPQHFLVSYVGYDRTWAGWLGHRLEEHGHRVTLRPLDPQASATLTDALADLGRASGKVIMVLSDRYFGRGGHTTQQWNEALAAVTEREPGRYVGVTLTSGTTPGAAAALEPVELWGIDAREAEYRVLRRLGLPVERLGVSTGRHGPRFPNDPPEVWGGVPRRNPRFTGRIEVMNRLRERLQEAPSGAKVVTLLGMSGVGKTQIATEYTYRYASEYDVVWWVPAQDRASMRERLAELAPAFQLGVEAASYGERIRTALEALRRGRPYGRWLIVFDGCDEPDILTDLLPSGAGDVIITSRNRDWATRNTQLVEVPVYTRRESVIFIRRRALRLRAEEAEQLAEALGDFPLALDQTAGWLADSPMTVPAYLDLLKQRLDAPDVLRVSEEFPTPFPQSIAILLNSIREEFPDARALLRLCVFFAPGRVPLRLLRQIPATDLPEEYSGLMNDQVRWNAALNKLVQFSVAGLEYSEHSAEAGGSVETVQLHSMVYGVVRQDVAADETTVLSRAVRRVLAKADPGGPAEPRNWARYAELIPHLEPSGALASSNPEIQNFVLQCLRFLNFSGEYRTCLALCEQADQQWRDKLGDHHAQVRELGYTFGAVLRMLGQFRRAEALSRRMVDQLSEERGDRDLETLRAMSLLGSVLLRMAKYDTARELFEHGWTTYRSLLGEDDASALDAQNNLAVALRLLGRYREAYELDLDTLRRRERVMRTRHLNTLSSGISCARGLRLMGRYTEALSHQEQSLRLNRALLGENHPLTLLAEHNLALCQRRGGDLNRAGDGLRDVYERSRRVFGADYPATLMIASDLAAYLREYGNLDESGRLTEDVVSAYLRQLGPAHPYYLGELSNLGLVLRAQGAREEAHNLCEQALVGMDNALGSRHPWTLGAAMNAAAGRNFTRRLDEAFALSTATYDGCRAVLGDHHPMTLSAQVALAYDLRDVGRPDEADPMEQDALRRLAETLGPQHIHTVSARERVRPYWEFEPQPA</sequence>
<dbReference type="Pfam" id="PF00931">
    <property type="entry name" value="NB-ARC"/>
    <property type="match status" value="1"/>
</dbReference>
<accession>A0ABU3LYI0</accession>
<reference evidence="4" key="1">
    <citation type="submission" date="2023-07" db="EMBL/GenBank/DDBJ databases">
        <title>Draft genome sequence of the endophytic actinobacterium Streptomyces justiciae WPN32, a potential antibiotic producer.</title>
        <authorList>
            <person name="Yasawong M."/>
            <person name="Pana W."/>
            <person name="Ganta P."/>
            <person name="Santapan N."/>
            <person name="Songngamsuk T."/>
            <person name="Phatcharaharikarn M."/>
            <person name="Kerdtoob S."/>
            <person name="Nantapong N."/>
        </authorList>
    </citation>
    <scope>NUCLEOTIDE SEQUENCE [LARGE SCALE GENOMIC DNA]</scope>
    <source>
        <strain evidence="4">WPN32</strain>
    </source>
</reference>
<dbReference type="InterPro" id="IPR011990">
    <property type="entry name" value="TPR-like_helical_dom_sf"/>
</dbReference>
<dbReference type="SUPFAM" id="SSF48452">
    <property type="entry name" value="TPR-like"/>
    <property type="match status" value="3"/>
</dbReference>
<evidence type="ECO:0000313" key="4">
    <source>
        <dbReference type="Proteomes" id="UP001257948"/>
    </source>
</evidence>
<name>A0ABU3LYI0_9ACTN</name>
<comment type="caution">
    <text evidence="3">The sequence shown here is derived from an EMBL/GenBank/DDBJ whole genome shotgun (WGS) entry which is preliminary data.</text>
</comment>
<dbReference type="Pfam" id="PF13676">
    <property type="entry name" value="TIR_2"/>
    <property type="match status" value="1"/>
</dbReference>
<dbReference type="Proteomes" id="UP001257948">
    <property type="component" value="Unassembled WGS sequence"/>
</dbReference>
<proteinExistence type="predicted"/>
<keyword evidence="4" id="KW-1185">Reference proteome</keyword>
<evidence type="ECO:0000259" key="2">
    <source>
        <dbReference type="Pfam" id="PF13676"/>
    </source>
</evidence>